<evidence type="ECO:0000313" key="4">
    <source>
        <dbReference type="Proteomes" id="UP000034682"/>
    </source>
</evidence>
<feature type="compositionally biased region" description="Polar residues" evidence="1">
    <location>
        <begin position="180"/>
        <end position="191"/>
    </location>
</feature>
<evidence type="ECO:0000256" key="2">
    <source>
        <dbReference type="SAM" id="Phobius"/>
    </source>
</evidence>
<name>A0A0G1T6C2_9BACT</name>
<gene>
    <name evidence="3" type="ORF">UY02_C0002G0017</name>
</gene>
<feature type="region of interest" description="Disordered" evidence="1">
    <location>
        <begin position="177"/>
        <end position="196"/>
    </location>
</feature>
<dbReference type="Pfam" id="PF07963">
    <property type="entry name" value="N_methyl"/>
    <property type="match status" value="1"/>
</dbReference>
<comment type="caution">
    <text evidence="3">The sequence shown here is derived from an EMBL/GenBank/DDBJ whole genome shotgun (WGS) entry which is preliminary data.</text>
</comment>
<feature type="transmembrane region" description="Helical" evidence="2">
    <location>
        <begin position="17"/>
        <end position="39"/>
    </location>
</feature>
<dbReference type="InterPro" id="IPR012902">
    <property type="entry name" value="N_methyl_site"/>
</dbReference>
<reference evidence="3 4" key="1">
    <citation type="journal article" date="2015" name="Nature">
        <title>rRNA introns, odd ribosomes, and small enigmatic genomes across a large radiation of phyla.</title>
        <authorList>
            <person name="Brown C.T."/>
            <person name="Hug L.A."/>
            <person name="Thomas B.C."/>
            <person name="Sharon I."/>
            <person name="Castelle C.J."/>
            <person name="Singh A."/>
            <person name="Wilkins M.J."/>
            <person name="Williams K.H."/>
            <person name="Banfield J.F."/>
        </authorList>
    </citation>
    <scope>NUCLEOTIDE SEQUENCE [LARGE SCALE GENOMIC DNA]</scope>
</reference>
<protein>
    <submittedName>
        <fullName evidence="3">Uncharacterized protein</fullName>
    </submittedName>
</protein>
<organism evidence="3 4">
    <name type="scientific">Candidatus Giovannonibacteria bacterium GW2011_GWB1_47_6b</name>
    <dbReference type="NCBI Taxonomy" id="1618655"/>
    <lineage>
        <taxon>Bacteria</taxon>
        <taxon>Candidatus Giovannoniibacteriota</taxon>
    </lineage>
</organism>
<accession>A0A0G1T6C2</accession>
<sequence>MLKALFKNSKGQSLIEILIGITIAGMLISGAVLTITASLRSSVQNKNIQTATSLGQELLDKASVFSEGSWLGVYNLDKSLTEYYLATSGPSFVTSIGMETIELDGVSFVRYFILDNVSRDSDGNIVTSGGTDDPSTQKITVFVFWSEGGDASNSTFVKYLTRGRNLVFRQTDWSGGSGQTGPITVPNSRYDTATDIDATGQPGSIKVMGF</sequence>
<dbReference type="EMBL" id="LCOK01000002">
    <property type="protein sequence ID" value="KKU77394.1"/>
    <property type="molecule type" value="Genomic_DNA"/>
</dbReference>
<evidence type="ECO:0000256" key="1">
    <source>
        <dbReference type="SAM" id="MobiDB-lite"/>
    </source>
</evidence>
<dbReference type="AlphaFoldDB" id="A0A0G1T6C2"/>
<evidence type="ECO:0000313" key="3">
    <source>
        <dbReference type="EMBL" id="KKU77394.1"/>
    </source>
</evidence>
<keyword evidence="2" id="KW-1133">Transmembrane helix</keyword>
<proteinExistence type="predicted"/>
<dbReference type="Proteomes" id="UP000034682">
    <property type="component" value="Unassembled WGS sequence"/>
</dbReference>
<keyword evidence="2" id="KW-0472">Membrane</keyword>
<keyword evidence="2" id="KW-0812">Transmembrane</keyword>